<dbReference type="RefSeq" id="WP_088397671.1">
    <property type="nucleotide sequence ID" value="NZ_JAZGZP010000009.1"/>
</dbReference>
<gene>
    <name evidence="1" type="ORF">V3I07_07585</name>
</gene>
<proteinExistence type="predicted"/>
<comment type="caution">
    <text evidence="1">The sequence shown here is derived from an EMBL/GenBank/DDBJ whole genome shotgun (WGS) entry which is preliminary data.</text>
</comment>
<protein>
    <submittedName>
        <fullName evidence="1">DUF5131 family protein</fullName>
    </submittedName>
</protein>
<dbReference type="Pfam" id="PF07505">
    <property type="entry name" value="DUF5131"/>
    <property type="match status" value="1"/>
</dbReference>
<organism evidence="1 2">
    <name type="scientific">Flavobacterium oreochromis</name>
    <dbReference type="NCBI Taxonomy" id="2906078"/>
    <lineage>
        <taxon>Bacteria</taxon>
        <taxon>Pseudomonadati</taxon>
        <taxon>Bacteroidota</taxon>
        <taxon>Flavobacteriia</taxon>
        <taxon>Flavobacteriales</taxon>
        <taxon>Flavobacteriaceae</taxon>
        <taxon>Flavobacterium</taxon>
    </lineage>
</organism>
<dbReference type="EMBL" id="JAZGZP010000009">
    <property type="protein sequence ID" value="MFK7000754.1"/>
    <property type="molecule type" value="Genomic_DNA"/>
</dbReference>
<dbReference type="InterPro" id="IPR011101">
    <property type="entry name" value="DUF5131"/>
</dbReference>
<reference evidence="1 2" key="1">
    <citation type="submission" date="2024-02" db="EMBL/GenBank/DDBJ databases">
        <title>Comparative Genomic Analysis of Flavobacterium Species Causing Columnaris Disease of Freshwater Fish in Thailand: Insights into Virulence and Resistance Mechanisms.</title>
        <authorList>
            <person name="Nguyen D."/>
            <person name="Chokmangmeepisarn P."/>
            <person name="Khianchaikhan K."/>
            <person name="Morishita M."/>
            <person name="Bunnoy A."/>
            <person name="Rodkhum C."/>
        </authorList>
    </citation>
    <scope>NUCLEOTIDE SEQUENCE [LARGE SCALE GENOMIC DNA]</scope>
    <source>
        <strain evidence="1 2">CNRT2201</strain>
    </source>
</reference>
<keyword evidence="2" id="KW-1185">Reference proteome</keyword>
<dbReference type="Proteomes" id="UP001621706">
    <property type="component" value="Unassembled WGS sequence"/>
</dbReference>
<evidence type="ECO:0000313" key="2">
    <source>
        <dbReference type="Proteomes" id="UP001621706"/>
    </source>
</evidence>
<name>A0ABW8PAU9_9FLAO</name>
<evidence type="ECO:0000313" key="1">
    <source>
        <dbReference type="EMBL" id="MFK7000754.1"/>
    </source>
</evidence>
<accession>A0ABW8PAU9</accession>
<sequence length="261" mass="31201">MRKKSQISWTDFTWNPWRGCSKVSAACKYCYMYRYYSRLGIDPKIVTKQEGNMNYPLSLKKGEKIFTCSMSDFFHEGADEWRNEAWEVIKKTPHHTYLILTKRPERIKECLPEDWCRENYAHVWLGVTVESQNEVHRIKTLGEVKCEIKWVSFEPLLGDVQLGKEELEIIQWAVIGGESGYKNEVRKTELSWFNSLMFQLIGYGIPIFFKQFGSSYHFEEFKLKDWHGQVYCENFPNRYKIRQYPVYRHGEEEINYLKFAS</sequence>